<evidence type="ECO:0000256" key="1">
    <source>
        <dbReference type="SAM" id="SignalP"/>
    </source>
</evidence>
<accession>A0A5D0MJ65</accession>
<dbReference type="Proteomes" id="UP000324143">
    <property type="component" value="Unassembled WGS sequence"/>
</dbReference>
<evidence type="ECO:0000313" key="2">
    <source>
        <dbReference type="EMBL" id="TYB31653.1"/>
    </source>
</evidence>
<dbReference type="Gene3D" id="2.60.40.4070">
    <property type="match status" value="1"/>
</dbReference>
<organism evidence="2 3">
    <name type="scientific">Candidatus Mcinerneyibacterium aminivorans</name>
    <dbReference type="NCBI Taxonomy" id="2703815"/>
    <lineage>
        <taxon>Bacteria</taxon>
        <taxon>Candidatus Macinerneyibacteriota</taxon>
        <taxon>Candidatus Mcinerneyibacteria</taxon>
        <taxon>Candidatus Mcinerneyibacteriales</taxon>
        <taxon>Candidatus Mcinerneyibacteriaceae</taxon>
        <taxon>Candidatus Mcinerneyibacterium</taxon>
    </lineage>
</organism>
<dbReference type="Pfam" id="PF13585">
    <property type="entry name" value="CHU_C"/>
    <property type="match status" value="1"/>
</dbReference>
<reference evidence="2" key="1">
    <citation type="submission" date="2019-08" db="EMBL/GenBank/DDBJ databases">
        <title>Genomic characterization of a novel candidate phylum (ARYD3) from a high temperature, high salinity tertiary oil reservoir in north central Oklahoma, USA.</title>
        <authorList>
            <person name="Youssef N.H."/>
            <person name="Yadav A."/>
            <person name="Elshahed M.S."/>
        </authorList>
    </citation>
    <scope>NUCLEOTIDE SEQUENCE [LARGE SCALE GENOMIC DNA]</scope>
    <source>
        <strain evidence="2">ARYD3</strain>
    </source>
</reference>
<proteinExistence type="predicted"/>
<dbReference type="InterPro" id="IPR026444">
    <property type="entry name" value="Secre_tail"/>
</dbReference>
<comment type="caution">
    <text evidence="2">The sequence shown here is derived from an EMBL/GenBank/DDBJ whole genome shotgun (WGS) entry which is preliminary data.</text>
</comment>
<keyword evidence="3" id="KW-1185">Reference proteome</keyword>
<keyword evidence="1" id="KW-0732">Signal</keyword>
<gene>
    <name evidence="2" type="ORF">FXF47_03385</name>
</gene>
<name>A0A5D0MJ65_9BACT</name>
<feature type="signal peptide" evidence="1">
    <location>
        <begin position="1"/>
        <end position="24"/>
    </location>
</feature>
<evidence type="ECO:0000313" key="3">
    <source>
        <dbReference type="Proteomes" id="UP000324143"/>
    </source>
</evidence>
<dbReference type="AlphaFoldDB" id="A0A5D0MJ65"/>
<sequence length="123" mass="14359">MKTQFKYFIIFLLAFLVFSPNTFALIHNPKPNPNPFKQGESVEFKTDYSSYQKVELYIYNLKGDLIHKQKKTSNFTETMTWDGKNMNGYYVAKGVYFYVLKITHLDGSEEKTDSIKGSIVFIK</sequence>
<feature type="chain" id="PRO_5022860813" evidence="1">
    <location>
        <begin position="25"/>
        <end position="123"/>
    </location>
</feature>
<dbReference type="NCBIfam" id="TIGR04183">
    <property type="entry name" value="Por_Secre_tail"/>
    <property type="match status" value="1"/>
</dbReference>
<protein>
    <submittedName>
        <fullName evidence="2">T9SS type A sorting domain-containing protein</fullName>
    </submittedName>
</protein>
<dbReference type="EMBL" id="VSIX01000032">
    <property type="protein sequence ID" value="TYB31653.1"/>
    <property type="molecule type" value="Genomic_DNA"/>
</dbReference>